<accession>A0A929WVJ3</accession>
<evidence type="ECO:0000313" key="2">
    <source>
        <dbReference type="Proteomes" id="UP000759246"/>
    </source>
</evidence>
<dbReference type="EMBL" id="JABZGF010000015">
    <property type="protein sequence ID" value="MBF0965831.1"/>
    <property type="molecule type" value="Genomic_DNA"/>
</dbReference>
<reference evidence="1" key="1">
    <citation type="submission" date="2020-04" db="EMBL/GenBank/DDBJ databases">
        <title>Deep metagenomics examines the oral microbiome during advanced dental caries in children, revealing novel taxa and co-occurrences with host molecules.</title>
        <authorList>
            <person name="Baker J.L."/>
            <person name="Morton J.T."/>
            <person name="Dinis M."/>
            <person name="Alvarez R."/>
            <person name="Tran N.C."/>
            <person name="Knight R."/>
            <person name="Edlund A."/>
        </authorList>
    </citation>
    <scope>NUCLEOTIDE SEQUENCE</scope>
    <source>
        <strain evidence="1">JCVI_30_bin.13</strain>
    </source>
</reference>
<gene>
    <name evidence="1" type="ORF">HXK09_01450</name>
</gene>
<proteinExistence type="predicted"/>
<dbReference type="Proteomes" id="UP000759246">
    <property type="component" value="Unassembled WGS sequence"/>
</dbReference>
<dbReference type="AlphaFoldDB" id="A0A929WVJ3"/>
<name>A0A929WVJ3_9ACTO</name>
<sequence length="57" mass="6289">VFVELECDSWAKAERVARELLKATADMSQVTLTEDSDYAKDLSQSELAENSSMFTGA</sequence>
<comment type="caution">
    <text evidence="1">The sequence shown here is derived from an EMBL/GenBank/DDBJ whole genome shotgun (WGS) entry which is preliminary data.</text>
</comment>
<organism evidence="1 2">
    <name type="scientific">Actinomyces bouchesdurhonensis</name>
    <dbReference type="NCBI Taxonomy" id="1852361"/>
    <lineage>
        <taxon>Bacteria</taxon>
        <taxon>Bacillati</taxon>
        <taxon>Actinomycetota</taxon>
        <taxon>Actinomycetes</taxon>
        <taxon>Actinomycetales</taxon>
        <taxon>Actinomycetaceae</taxon>
        <taxon>Actinomyces</taxon>
    </lineage>
</organism>
<evidence type="ECO:0000313" key="1">
    <source>
        <dbReference type="EMBL" id="MBF0965831.1"/>
    </source>
</evidence>
<protein>
    <submittedName>
        <fullName evidence="1">Uncharacterized protein</fullName>
    </submittedName>
</protein>
<feature type="non-terminal residue" evidence="1">
    <location>
        <position position="1"/>
    </location>
</feature>